<dbReference type="InterPro" id="IPR011010">
    <property type="entry name" value="DNA_brk_join_enz"/>
</dbReference>
<dbReference type="InterPro" id="IPR053876">
    <property type="entry name" value="Phage_int_M"/>
</dbReference>
<dbReference type="PROSITE" id="PS51898">
    <property type="entry name" value="TYR_RECOMBINASE"/>
    <property type="match status" value="1"/>
</dbReference>
<dbReference type="RefSeq" id="WP_252221964.1">
    <property type="nucleotide sequence ID" value="NZ_CP098732.1"/>
</dbReference>
<accession>A0AAE9S0L6</accession>
<evidence type="ECO:0000259" key="5">
    <source>
        <dbReference type="PROSITE" id="PS51898"/>
    </source>
</evidence>
<dbReference type="Gene3D" id="1.10.443.10">
    <property type="entry name" value="Intergrase catalytic core"/>
    <property type="match status" value="1"/>
</dbReference>
<keyword evidence="7" id="KW-1185">Reference proteome</keyword>
<dbReference type="EMBL" id="CP098732">
    <property type="protein sequence ID" value="USE83916.1"/>
    <property type="molecule type" value="Genomic_DNA"/>
</dbReference>
<keyword evidence="4" id="KW-0233">DNA recombination</keyword>
<dbReference type="PANTHER" id="PTHR30629">
    <property type="entry name" value="PROPHAGE INTEGRASE"/>
    <property type="match status" value="1"/>
</dbReference>
<protein>
    <submittedName>
        <fullName evidence="6">Tyrosine-type recombinase/integrase</fullName>
    </submittedName>
</protein>
<dbReference type="InterPro" id="IPR025166">
    <property type="entry name" value="Integrase_DNA_bind_dom"/>
</dbReference>
<evidence type="ECO:0000256" key="2">
    <source>
        <dbReference type="ARBA" id="ARBA00022908"/>
    </source>
</evidence>
<evidence type="ECO:0000313" key="6">
    <source>
        <dbReference type="EMBL" id="USE83916.1"/>
    </source>
</evidence>
<organism evidence="6 7">
    <name type="scientific">Acinetobacter tibetensis</name>
    <dbReference type="NCBI Taxonomy" id="2943497"/>
    <lineage>
        <taxon>Bacteria</taxon>
        <taxon>Pseudomonadati</taxon>
        <taxon>Pseudomonadota</taxon>
        <taxon>Gammaproteobacteria</taxon>
        <taxon>Moraxellales</taxon>
        <taxon>Moraxellaceae</taxon>
        <taxon>Acinetobacter</taxon>
    </lineage>
</organism>
<feature type="domain" description="Tyr recombinase" evidence="5">
    <location>
        <begin position="217"/>
        <end position="393"/>
    </location>
</feature>
<dbReference type="Gene3D" id="3.30.160.390">
    <property type="entry name" value="Integrase, DNA-binding domain"/>
    <property type="match status" value="1"/>
</dbReference>
<keyword evidence="3" id="KW-0238">DNA-binding</keyword>
<dbReference type="GO" id="GO:0006310">
    <property type="term" value="P:DNA recombination"/>
    <property type="evidence" value="ECO:0007669"/>
    <property type="project" value="UniProtKB-KW"/>
</dbReference>
<dbReference type="InterPro" id="IPR010998">
    <property type="entry name" value="Integrase_recombinase_N"/>
</dbReference>
<dbReference type="AlphaFoldDB" id="A0AAE9S0L6"/>
<name>A0AAE9S0L6_9GAMM</name>
<dbReference type="InterPro" id="IPR038488">
    <property type="entry name" value="Integrase_DNA-bd_sf"/>
</dbReference>
<evidence type="ECO:0000256" key="4">
    <source>
        <dbReference type="ARBA" id="ARBA00023172"/>
    </source>
</evidence>
<proteinExistence type="inferred from homology"/>
<gene>
    <name evidence="6" type="ORF">M5E07_03505</name>
</gene>
<dbReference type="InterPro" id="IPR002104">
    <property type="entry name" value="Integrase_catalytic"/>
</dbReference>
<dbReference type="Pfam" id="PF13356">
    <property type="entry name" value="Arm-DNA-bind_3"/>
    <property type="match status" value="1"/>
</dbReference>
<comment type="similarity">
    <text evidence="1">Belongs to the 'phage' integrase family.</text>
</comment>
<dbReference type="Gene3D" id="1.10.150.130">
    <property type="match status" value="1"/>
</dbReference>
<dbReference type="KEGG" id="atz:M5E07_03505"/>
<dbReference type="GO" id="GO:0015074">
    <property type="term" value="P:DNA integration"/>
    <property type="evidence" value="ECO:0007669"/>
    <property type="project" value="UniProtKB-KW"/>
</dbReference>
<sequence>MKKSDVKSYPMRDTVLGSLEAEEKEYRINDGNNLHFVVHPKGNKRWELRYKKPSTGKWSWVGLGTYPEVGGSFARKRADEARKLIAQGVDPVVQKAEVRLATLEQGAFTFQQLAEEFYLTKTWTPDTKARNLGALNNHVMPAMGKKDYRNITKQEWHALFQEIQNKLNPRTGKPIIETGQRVTALVREIYDYAEVTGKATYNPITNLHKYLKKHESNGMKHVGDEELPALLRAIDKYPALDTRIGLKLLSILFNRPSELREAVWEEFDLEKGIWLIPASRMKMGKEHKIPLAKQALESLQELKQLTGHSLYLFPSRSSKNKPKSDTVFIEALKRMGYGGKQNPHGFRHIASTILNNQFSDKPQVVEACLAHTKNGVKGTYDKATHFDERKVMMQWYADYLEKLADENVIQFKKA</sequence>
<dbReference type="InterPro" id="IPR050808">
    <property type="entry name" value="Phage_Integrase"/>
</dbReference>
<dbReference type="Pfam" id="PF00589">
    <property type="entry name" value="Phage_integrase"/>
    <property type="match status" value="1"/>
</dbReference>
<dbReference type="InterPro" id="IPR013762">
    <property type="entry name" value="Integrase-like_cat_sf"/>
</dbReference>
<evidence type="ECO:0000256" key="3">
    <source>
        <dbReference type="ARBA" id="ARBA00023125"/>
    </source>
</evidence>
<dbReference type="Pfam" id="PF22022">
    <property type="entry name" value="Phage_int_M"/>
    <property type="match status" value="1"/>
</dbReference>
<dbReference type="Proteomes" id="UP001056716">
    <property type="component" value="Chromosome"/>
</dbReference>
<dbReference type="SUPFAM" id="SSF56349">
    <property type="entry name" value="DNA breaking-rejoining enzymes"/>
    <property type="match status" value="1"/>
</dbReference>
<dbReference type="CDD" id="cd00801">
    <property type="entry name" value="INT_P4_C"/>
    <property type="match status" value="1"/>
</dbReference>
<dbReference type="PANTHER" id="PTHR30629:SF2">
    <property type="entry name" value="PROPHAGE INTEGRASE INTS-RELATED"/>
    <property type="match status" value="1"/>
</dbReference>
<keyword evidence="2" id="KW-0229">DNA integration</keyword>
<reference evidence="6" key="1">
    <citation type="submission" date="2022-06" db="EMBL/GenBank/DDBJ databases">
        <title>Isolation, identification and characterization of iprodione-degrading strains in Lhasa, Tibet.</title>
        <authorList>
            <person name="Pan H."/>
        </authorList>
    </citation>
    <scope>NUCLEOTIDE SEQUENCE</scope>
    <source>
        <strain evidence="6">Y-23</strain>
    </source>
</reference>
<dbReference type="GO" id="GO:0003677">
    <property type="term" value="F:DNA binding"/>
    <property type="evidence" value="ECO:0007669"/>
    <property type="project" value="UniProtKB-KW"/>
</dbReference>
<evidence type="ECO:0000256" key="1">
    <source>
        <dbReference type="ARBA" id="ARBA00008857"/>
    </source>
</evidence>
<evidence type="ECO:0000313" key="7">
    <source>
        <dbReference type="Proteomes" id="UP001056716"/>
    </source>
</evidence>